<dbReference type="InterPro" id="IPR051679">
    <property type="entry name" value="DASS-Related_Transporters"/>
</dbReference>
<evidence type="ECO:0000256" key="6">
    <source>
        <dbReference type="SAM" id="Phobius"/>
    </source>
</evidence>
<keyword evidence="2" id="KW-1003">Cell membrane</keyword>
<protein>
    <recommendedName>
        <fullName evidence="9">C4-dicarboxylate ABC transporter</fullName>
    </recommendedName>
</protein>
<reference evidence="7 8" key="1">
    <citation type="submission" date="2019-07" db="EMBL/GenBank/DDBJ databases">
        <title>Whole genome shotgun sequence of Cerasibacillus quisquiliarum NBRC 102429.</title>
        <authorList>
            <person name="Hosoyama A."/>
            <person name="Uohara A."/>
            <person name="Ohji S."/>
            <person name="Ichikawa N."/>
        </authorList>
    </citation>
    <scope>NUCLEOTIDE SEQUENCE [LARGE SCALE GENOMIC DNA]</scope>
    <source>
        <strain evidence="7 8">NBRC 102429</strain>
    </source>
</reference>
<keyword evidence="3 6" id="KW-0812">Transmembrane</keyword>
<feature type="transmembrane region" description="Helical" evidence="6">
    <location>
        <begin position="115"/>
        <end position="131"/>
    </location>
</feature>
<dbReference type="OrthoDB" id="255482at2"/>
<accession>A0A511UU63</accession>
<feature type="transmembrane region" description="Helical" evidence="6">
    <location>
        <begin position="357"/>
        <end position="378"/>
    </location>
</feature>
<sequence>MEKGAVKKSRRFVMPDAFIIIFSIVTLAAIATHFIPAGSYERETVDEITKVVPGSYEKIASNPANLLDLFSAIPKGMVESANIIFLIFIIGGIVYIIESTGAITSGIHTLIQKTSGRYMLLIATVSGIFGILASMGIAANAVIAFIPIGIALARSLKLDAIVGVATVYLGYYSGMIAGIFDPTILGLAQTIAELPLFSGMLLRVFLFLALITITIIYTNLYAKKVKNNPEKSFMGSKLFGNLPNDTKVEDRNLIITGRQKLILLTFLLFIVTFIYGAFNHDWGISELSGIFLMMGVVIAFIARISPNEFISQFIAGAKSIVYGALVVGLARAVIVILNEGAILDTIVYYALGPLESTSIYVGAQLLYVFNLLFNILVTSGTGQAAIIMPLMVPIVDLLGITRQTGALILMLGDGFTNIITPTSGVLMAVLAVGGINWVKWVRFVFPLLLMWMIVGSIAITIAIFIGYGPF</sequence>
<dbReference type="Pfam" id="PF03606">
    <property type="entry name" value="DcuC"/>
    <property type="match status" value="1"/>
</dbReference>
<feature type="transmembrane region" description="Helical" evidence="6">
    <location>
        <begin position="284"/>
        <end position="302"/>
    </location>
</feature>
<feature type="transmembrane region" description="Helical" evidence="6">
    <location>
        <begin position="445"/>
        <end position="467"/>
    </location>
</feature>
<evidence type="ECO:0000313" key="8">
    <source>
        <dbReference type="Proteomes" id="UP000321491"/>
    </source>
</evidence>
<evidence type="ECO:0000313" key="7">
    <source>
        <dbReference type="EMBL" id="GEN30129.1"/>
    </source>
</evidence>
<feature type="transmembrane region" description="Helical" evidence="6">
    <location>
        <begin position="160"/>
        <end position="180"/>
    </location>
</feature>
<dbReference type="InterPro" id="IPR018385">
    <property type="entry name" value="C4_dicarb_anaerob_car-like"/>
</dbReference>
<keyword evidence="4 6" id="KW-1133">Transmembrane helix</keyword>
<feature type="transmembrane region" description="Helical" evidence="6">
    <location>
        <begin position="314"/>
        <end position="337"/>
    </location>
</feature>
<comment type="caution">
    <text evidence="7">The sequence shown here is derived from an EMBL/GenBank/DDBJ whole genome shotgun (WGS) entry which is preliminary data.</text>
</comment>
<evidence type="ECO:0000256" key="2">
    <source>
        <dbReference type="ARBA" id="ARBA00022475"/>
    </source>
</evidence>
<dbReference type="PANTHER" id="PTHR43652:SF2">
    <property type="entry name" value="BASIC AMINO ACID ANTIPORTER YFCC-RELATED"/>
    <property type="match status" value="1"/>
</dbReference>
<dbReference type="AlphaFoldDB" id="A0A511UU63"/>
<gene>
    <name evidence="7" type="primary">ycgA</name>
    <name evidence="7" type="ORF">CQU01_03670</name>
</gene>
<feature type="transmembrane region" description="Helical" evidence="6">
    <location>
        <begin position="83"/>
        <end position="103"/>
    </location>
</feature>
<evidence type="ECO:0000256" key="1">
    <source>
        <dbReference type="ARBA" id="ARBA00004651"/>
    </source>
</evidence>
<name>A0A511UU63_9BACI</name>
<keyword evidence="5 6" id="KW-0472">Membrane</keyword>
<feature type="transmembrane region" description="Helical" evidence="6">
    <location>
        <begin position="418"/>
        <end position="438"/>
    </location>
</feature>
<dbReference type="GO" id="GO:0005886">
    <property type="term" value="C:plasma membrane"/>
    <property type="evidence" value="ECO:0007669"/>
    <property type="project" value="UniProtKB-SubCell"/>
</dbReference>
<evidence type="ECO:0008006" key="9">
    <source>
        <dbReference type="Google" id="ProtNLM"/>
    </source>
</evidence>
<evidence type="ECO:0000256" key="3">
    <source>
        <dbReference type="ARBA" id="ARBA00022692"/>
    </source>
</evidence>
<organism evidence="7 8">
    <name type="scientific">Cerasibacillus quisquiliarum</name>
    <dbReference type="NCBI Taxonomy" id="227865"/>
    <lineage>
        <taxon>Bacteria</taxon>
        <taxon>Bacillati</taxon>
        <taxon>Bacillota</taxon>
        <taxon>Bacilli</taxon>
        <taxon>Bacillales</taxon>
        <taxon>Bacillaceae</taxon>
        <taxon>Cerasibacillus</taxon>
    </lineage>
</organism>
<dbReference type="Proteomes" id="UP000321491">
    <property type="component" value="Unassembled WGS sequence"/>
</dbReference>
<evidence type="ECO:0000256" key="5">
    <source>
        <dbReference type="ARBA" id="ARBA00023136"/>
    </source>
</evidence>
<evidence type="ECO:0000256" key="4">
    <source>
        <dbReference type="ARBA" id="ARBA00022989"/>
    </source>
</evidence>
<feature type="transmembrane region" description="Helical" evidence="6">
    <location>
        <begin position="12"/>
        <end position="35"/>
    </location>
</feature>
<feature type="transmembrane region" description="Helical" evidence="6">
    <location>
        <begin position="261"/>
        <end position="278"/>
    </location>
</feature>
<dbReference type="PANTHER" id="PTHR43652">
    <property type="entry name" value="BASIC AMINO ACID ANTIPORTER YFCC-RELATED"/>
    <property type="match status" value="1"/>
</dbReference>
<dbReference type="RefSeq" id="WP_146935126.1">
    <property type="nucleotide sequence ID" value="NZ_BJXW01000005.1"/>
</dbReference>
<feature type="transmembrane region" description="Helical" evidence="6">
    <location>
        <begin position="200"/>
        <end position="222"/>
    </location>
</feature>
<keyword evidence="8" id="KW-1185">Reference proteome</keyword>
<comment type="subcellular location">
    <subcellularLocation>
        <location evidence="1">Cell membrane</location>
        <topology evidence="1">Multi-pass membrane protein</topology>
    </subcellularLocation>
</comment>
<dbReference type="EMBL" id="BJXW01000005">
    <property type="protein sequence ID" value="GEN30129.1"/>
    <property type="molecule type" value="Genomic_DNA"/>
</dbReference>
<proteinExistence type="predicted"/>